<feature type="region of interest" description="Disordered" evidence="2">
    <location>
        <begin position="146"/>
        <end position="175"/>
    </location>
</feature>
<keyword evidence="1" id="KW-0479">Metal-binding</keyword>
<evidence type="ECO:0000256" key="1">
    <source>
        <dbReference type="PROSITE-ProRule" id="PRU00047"/>
    </source>
</evidence>
<feature type="domain" description="CCHC-type" evidence="3">
    <location>
        <begin position="375"/>
        <end position="389"/>
    </location>
</feature>
<reference evidence="4 5" key="1">
    <citation type="journal article" date="2024" name="bioRxiv">
        <title>A reference genome for Trichogramma kaykai: A tiny desert-dwelling parasitoid wasp with competing sex-ratio distorters.</title>
        <authorList>
            <person name="Culotta J."/>
            <person name="Lindsey A.R."/>
        </authorList>
    </citation>
    <scope>NUCLEOTIDE SEQUENCE [LARGE SCALE GENOMIC DNA]</scope>
    <source>
        <strain evidence="4 5">KSX58</strain>
    </source>
</reference>
<proteinExistence type="predicted"/>
<keyword evidence="1" id="KW-0862">Zinc</keyword>
<dbReference type="GO" id="GO:0008270">
    <property type="term" value="F:zinc ion binding"/>
    <property type="evidence" value="ECO:0007669"/>
    <property type="project" value="UniProtKB-KW"/>
</dbReference>
<feature type="compositionally biased region" description="Polar residues" evidence="2">
    <location>
        <begin position="24"/>
        <end position="36"/>
    </location>
</feature>
<protein>
    <recommendedName>
        <fullName evidence="3">CCHC-type domain-containing protein</fullName>
    </recommendedName>
</protein>
<gene>
    <name evidence="4" type="ORF">TKK_012596</name>
</gene>
<dbReference type="EMBL" id="JBJJXI010000101">
    <property type="protein sequence ID" value="KAL3392891.1"/>
    <property type="molecule type" value="Genomic_DNA"/>
</dbReference>
<dbReference type="Gene3D" id="4.10.60.10">
    <property type="entry name" value="Zinc finger, CCHC-type"/>
    <property type="match status" value="1"/>
</dbReference>
<evidence type="ECO:0000259" key="3">
    <source>
        <dbReference type="PROSITE" id="PS50158"/>
    </source>
</evidence>
<accession>A0ABD2WJY0</accession>
<dbReference type="InterPro" id="IPR001878">
    <property type="entry name" value="Znf_CCHC"/>
</dbReference>
<dbReference type="SMART" id="SM00343">
    <property type="entry name" value="ZnF_C2HC"/>
    <property type="match status" value="2"/>
</dbReference>
<comment type="caution">
    <text evidence="4">The sequence shown here is derived from an EMBL/GenBank/DDBJ whole genome shotgun (WGS) entry which is preliminary data.</text>
</comment>
<dbReference type="InterPro" id="IPR036875">
    <property type="entry name" value="Znf_CCHC_sf"/>
</dbReference>
<evidence type="ECO:0000256" key="2">
    <source>
        <dbReference type="SAM" id="MobiDB-lite"/>
    </source>
</evidence>
<name>A0ABD2WJY0_9HYME</name>
<dbReference type="SUPFAM" id="SSF57756">
    <property type="entry name" value="Retrovirus zinc finger-like domains"/>
    <property type="match status" value="1"/>
</dbReference>
<feature type="domain" description="CCHC-type" evidence="3">
    <location>
        <begin position="352"/>
        <end position="367"/>
    </location>
</feature>
<evidence type="ECO:0000313" key="4">
    <source>
        <dbReference type="EMBL" id="KAL3392891.1"/>
    </source>
</evidence>
<feature type="region of interest" description="Disordered" evidence="2">
    <location>
        <begin position="1"/>
        <end position="36"/>
    </location>
</feature>
<keyword evidence="1" id="KW-0863">Zinc-finger</keyword>
<evidence type="ECO:0000313" key="5">
    <source>
        <dbReference type="Proteomes" id="UP001627154"/>
    </source>
</evidence>
<dbReference type="Pfam" id="PF00098">
    <property type="entry name" value="zf-CCHC"/>
    <property type="match status" value="1"/>
</dbReference>
<dbReference type="PROSITE" id="PS50158">
    <property type="entry name" value="ZF_CCHC"/>
    <property type="match status" value="2"/>
</dbReference>
<dbReference type="AlphaFoldDB" id="A0ABD2WJY0"/>
<sequence>MSDGQREQQAPKSARGDGAKNRSKSGSQLPLSTMIGSSPSMTAAAITRKILGAPLVTSKDAPYPTDEDYATGGCEEKWARIEGLVSGLASFIEPKGNLHKEIVRYTACLVKAVSVFKKTNKSLGLASPSTADKAVCTSPIFSVSATSKRPAMSPPATHATPKRRAATAASRQIDENNNNVVDQDQDGFVLVDHRRHRHRNQPATTVGSACPRQQPKPRLAKRRVHHRPDAITGALVLQLRKGVENAPSLGAEVDKVLGDVATASAIQHTSMVEIRDLDECATRTEIAEELARSLGAPHLNGEVMKTLRKAYAGTQTAVAALPDDLAARALKLGHIRIGWVNCRIRGREEAARCYRCWSPGHVAARCRGPDRTELCHRCGQKGHQAKDCKGQPACVLCQKRGADDHRHTSMSSSCPLARKITQARR</sequence>
<keyword evidence="5" id="KW-1185">Reference proteome</keyword>
<organism evidence="4 5">
    <name type="scientific">Trichogramma kaykai</name>
    <dbReference type="NCBI Taxonomy" id="54128"/>
    <lineage>
        <taxon>Eukaryota</taxon>
        <taxon>Metazoa</taxon>
        <taxon>Ecdysozoa</taxon>
        <taxon>Arthropoda</taxon>
        <taxon>Hexapoda</taxon>
        <taxon>Insecta</taxon>
        <taxon>Pterygota</taxon>
        <taxon>Neoptera</taxon>
        <taxon>Endopterygota</taxon>
        <taxon>Hymenoptera</taxon>
        <taxon>Apocrita</taxon>
        <taxon>Proctotrupomorpha</taxon>
        <taxon>Chalcidoidea</taxon>
        <taxon>Trichogrammatidae</taxon>
        <taxon>Trichogramma</taxon>
    </lineage>
</organism>
<dbReference type="Proteomes" id="UP001627154">
    <property type="component" value="Unassembled WGS sequence"/>
</dbReference>
<feature type="region of interest" description="Disordered" evidence="2">
    <location>
        <begin position="198"/>
        <end position="225"/>
    </location>
</feature>